<feature type="transmembrane region" description="Helical" evidence="8">
    <location>
        <begin position="519"/>
        <end position="542"/>
    </location>
</feature>
<dbReference type="Pfam" id="PF12621">
    <property type="entry name" value="PHM7_ext"/>
    <property type="match status" value="1"/>
</dbReference>
<feature type="transmembrane region" description="Helical" evidence="8">
    <location>
        <begin position="166"/>
        <end position="185"/>
    </location>
</feature>
<reference evidence="13" key="1">
    <citation type="submission" date="2022-06" db="EMBL/GenBank/DDBJ databases">
        <title>Complete genome sequences of two strains of the flax pathogen Septoria linicola.</title>
        <authorList>
            <person name="Lapalu N."/>
            <person name="Simon A."/>
            <person name="Demenou B."/>
            <person name="Paumier D."/>
            <person name="Guillot M.-P."/>
            <person name="Gout L."/>
            <person name="Valade R."/>
        </authorList>
    </citation>
    <scope>NUCLEOTIDE SEQUENCE</scope>
    <source>
        <strain evidence="13">SE15195</strain>
    </source>
</reference>
<organism evidence="13 14">
    <name type="scientific">Septoria linicola</name>
    <dbReference type="NCBI Taxonomy" id="215465"/>
    <lineage>
        <taxon>Eukaryota</taxon>
        <taxon>Fungi</taxon>
        <taxon>Dikarya</taxon>
        <taxon>Ascomycota</taxon>
        <taxon>Pezizomycotina</taxon>
        <taxon>Dothideomycetes</taxon>
        <taxon>Dothideomycetidae</taxon>
        <taxon>Mycosphaerellales</taxon>
        <taxon>Mycosphaerellaceae</taxon>
        <taxon>Septoria</taxon>
    </lineage>
</organism>
<keyword evidence="6 8" id="KW-0472">Membrane</keyword>
<evidence type="ECO:0000256" key="1">
    <source>
        <dbReference type="ARBA" id="ARBA00004141"/>
    </source>
</evidence>
<evidence type="ECO:0000256" key="8">
    <source>
        <dbReference type="SAM" id="Phobius"/>
    </source>
</evidence>
<dbReference type="Pfam" id="PF13967">
    <property type="entry name" value="RSN1_TM"/>
    <property type="match status" value="1"/>
</dbReference>
<dbReference type="Pfam" id="PF02714">
    <property type="entry name" value="RSN1_7TM"/>
    <property type="match status" value="1"/>
</dbReference>
<dbReference type="InterPro" id="IPR027815">
    <property type="entry name" value="CSC1/OSCA1-like_cyt"/>
</dbReference>
<feature type="transmembrane region" description="Helical" evidence="8">
    <location>
        <begin position="470"/>
        <end position="498"/>
    </location>
</feature>
<feature type="transmembrane region" description="Helical" evidence="8">
    <location>
        <begin position="562"/>
        <end position="591"/>
    </location>
</feature>
<feature type="transmembrane region" description="Helical" evidence="8">
    <location>
        <begin position="118"/>
        <end position="137"/>
    </location>
</feature>
<feature type="transmembrane region" description="Helical" evidence="8">
    <location>
        <begin position="633"/>
        <end position="653"/>
    </location>
</feature>
<dbReference type="PANTHER" id="PTHR13018">
    <property type="entry name" value="PROBABLE MEMBRANE PROTEIN DUF221-RELATED"/>
    <property type="match status" value="1"/>
</dbReference>
<dbReference type="Pfam" id="PF14703">
    <property type="entry name" value="PHM7_cyt"/>
    <property type="match status" value="1"/>
</dbReference>
<comment type="similarity">
    <text evidence="2">Belongs to the CSC1 (TC 1.A.17) family.</text>
</comment>
<dbReference type="GO" id="GO:0005227">
    <property type="term" value="F:calcium-activated cation channel activity"/>
    <property type="evidence" value="ECO:0007669"/>
    <property type="project" value="InterPro"/>
</dbReference>
<evidence type="ECO:0000256" key="6">
    <source>
        <dbReference type="ARBA" id="ARBA00023136"/>
    </source>
</evidence>
<feature type="domain" description="CSC1/OSCA1-like 7TM region" evidence="9">
    <location>
        <begin position="425"/>
        <end position="694"/>
    </location>
</feature>
<gene>
    <name evidence="13" type="ORF">Slin15195_G082900</name>
</gene>
<dbReference type="InterPro" id="IPR032880">
    <property type="entry name" value="CSC1/OSCA1-like_N"/>
</dbReference>
<keyword evidence="5 8" id="KW-1133">Transmembrane helix</keyword>
<dbReference type="AlphaFoldDB" id="A0A9Q9B252"/>
<evidence type="ECO:0000256" key="7">
    <source>
        <dbReference type="SAM" id="MobiDB-lite"/>
    </source>
</evidence>
<feature type="region of interest" description="Disordered" evidence="7">
    <location>
        <begin position="752"/>
        <end position="773"/>
    </location>
</feature>
<feature type="transmembrane region" description="Helical" evidence="8">
    <location>
        <begin position="705"/>
        <end position="725"/>
    </location>
</feature>
<accession>A0A9Q9B252</accession>
<dbReference type="GO" id="GO:0005886">
    <property type="term" value="C:plasma membrane"/>
    <property type="evidence" value="ECO:0007669"/>
    <property type="project" value="TreeGrafter"/>
</dbReference>
<dbReference type="Proteomes" id="UP001056384">
    <property type="component" value="Chromosome 7"/>
</dbReference>
<feature type="domain" description="CSC1/OSCA1-like cytosolic" evidence="12">
    <location>
        <begin position="211"/>
        <end position="411"/>
    </location>
</feature>
<evidence type="ECO:0000313" key="13">
    <source>
        <dbReference type="EMBL" id="USW54971.1"/>
    </source>
</evidence>
<sequence>MASTLHEATRVFARQAAASQSGGNTGSNRSSGSSLSGLVSTLIPTLLISVAIFVAFLIFRKRYRRVYQPRSYIESLRNWQKSPEQTAGLLGWKKQFSSLKDEFVLGHASIDNYLWLRFFRMLCVMCLVGCIITWPILFPVNATGTAPDINGLDILSFSHITPGPRYYAQVFVSWLFLAWVMFMITRELKFFTHLRHQYYNSPYMRHRISTRTVLFVDLAEGARSEDFMRREYPAAKKIWLVTVPEDLAEKVQDRDKAAAKLETGTIKLIQTHIKNEIKKDKKAKKSGEKETPASVEAQSPVSVDKKSRPTHRLPLTKAIGLLPLGKKVDTIDWSRSQLKSLIPQVASEQNGLRERRGHAQPACFIEFDSVRAAEAAMRGPASKNEKAKSKVKAQATPKDLGPTPENIIWKNTIKPFWKVKAFNAAGTAFIWFLCIFWTIPVAVIGAISNINYLTDRVSFLSFINSIPPVILGVVTGLLPVVLLAVLMALVPIICTIIAKMFEPTQSAVQMKVQSWYFPFQVIQVFLITTFASGAASVATTIINDPTMAPSLLAQNLPKASNFYISYFILFGLLQAALQFLNIVPLLFVLILGKILDKTPRKMYNRYVNLAGLGWGSLYAKFTNLGVIALSYSSIAPLLLGFATIGFFLLYLGFRYNALFTLGTNVSTRGASYARAMQQLTTGIYLSEVCLIGLFAIGVGSNTQSVGPLVLMIIFLVVTILWHIWLNRMLSKLEIQLSESESFHEIEQHDLEKAHDTTESGNGAAMTSGQTASRGGLMDRVKGYLHADNAATDVIRSLSPTLSKPGRPYTEEEYNTAYIHPAIISECPTIWLARDKFGLSKQEMNDSRTEVGEGLEMTDEGAVFNEKGKIEWNQESIRDAPIYEDEPAY</sequence>
<evidence type="ECO:0000256" key="5">
    <source>
        <dbReference type="ARBA" id="ARBA00022989"/>
    </source>
</evidence>
<feature type="domain" description="CSC1/OSCA1-like N-terminal transmembrane" evidence="11">
    <location>
        <begin position="38"/>
        <end position="187"/>
    </location>
</feature>
<evidence type="ECO:0000256" key="2">
    <source>
        <dbReference type="ARBA" id="ARBA00007779"/>
    </source>
</evidence>
<dbReference type="EMBL" id="CP099424">
    <property type="protein sequence ID" value="USW54971.1"/>
    <property type="molecule type" value="Genomic_DNA"/>
</dbReference>
<keyword evidence="14" id="KW-1185">Reference proteome</keyword>
<evidence type="ECO:0000259" key="9">
    <source>
        <dbReference type="Pfam" id="PF02714"/>
    </source>
</evidence>
<evidence type="ECO:0000259" key="10">
    <source>
        <dbReference type="Pfam" id="PF12621"/>
    </source>
</evidence>
<keyword evidence="4 8" id="KW-0812">Transmembrane</keyword>
<feature type="transmembrane region" description="Helical" evidence="8">
    <location>
        <begin position="603"/>
        <end position="621"/>
    </location>
</feature>
<feature type="domain" description="10TM putative phosphate transporter extracellular tail" evidence="10">
    <location>
        <begin position="790"/>
        <end position="874"/>
    </location>
</feature>
<dbReference type="InterPro" id="IPR045122">
    <property type="entry name" value="Csc1-like"/>
</dbReference>
<feature type="region of interest" description="Disordered" evidence="7">
    <location>
        <begin position="277"/>
        <end position="310"/>
    </location>
</feature>
<feature type="transmembrane region" description="Helical" evidence="8">
    <location>
        <begin position="38"/>
        <end position="59"/>
    </location>
</feature>
<keyword evidence="3" id="KW-0813">Transport</keyword>
<dbReference type="InterPro" id="IPR003864">
    <property type="entry name" value="CSC1/OSCA1-like_7TM"/>
</dbReference>
<evidence type="ECO:0000259" key="12">
    <source>
        <dbReference type="Pfam" id="PF14703"/>
    </source>
</evidence>
<proteinExistence type="inferred from homology"/>
<dbReference type="InterPro" id="IPR022257">
    <property type="entry name" value="PHM7_ext"/>
</dbReference>
<protein>
    <submittedName>
        <fullName evidence="13">Calcium-dependent channel, 7TM region phosphate</fullName>
    </submittedName>
</protein>
<feature type="compositionally biased region" description="Basic and acidic residues" evidence="7">
    <location>
        <begin position="277"/>
        <end position="291"/>
    </location>
</feature>
<evidence type="ECO:0000256" key="4">
    <source>
        <dbReference type="ARBA" id="ARBA00022692"/>
    </source>
</evidence>
<feature type="transmembrane region" description="Helical" evidence="8">
    <location>
        <begin position="428"/>
        <end position="450"/>
    </location>
</feature>
<evidence type="ECO:0000313" key="14">
    <source>
        <dbReference type="Proteomes" id="UP001056384"/>
    </source>
</evidence>
<comment type="subcellular location">
    <subcellularLocation>
        <location evidence="1">Membrane</location>
        <topology evidence="1">Multi-pass membrane protein</topology>
    </subcellularLocation>
</comment>
<feature type="compositionally biased region" description="Polar residues" evidence="7">
    <location>
        <begin position="758"/>
        <end position="772"/>
    </location>
</feature>
<evidence type="ECO:0000256" key="3">
    <source>
        <dbReference type="ARBA" id="ARBA00022448"/>
    </source>
</evidence>
<evidence type="ECO:0000259" key="11">
    <source>
        <dbReference type="Pfam" id="PF13967"/>
    </source>
</evidence>
<name>A0A9Q9B252_9PEZI</name>
<dbReference type="PANTHER" id="PTHR13018:SF26">
    <property type="entry name" value="DOMAIN PROTEIN, PUTATIVE (AFU_ORTHOLOGUE AFUA_5G10920)-RELATED"/>
    <property type="match status" value="1"/>
</dbReference>
<feature type="transmembrane region" description="Helical" evidence="8">
    <location>
        <begin position="681"/>
        <end position="699"/>
    </location>
</feature>
<feature type="region of interest" description="Disordered" evidence="7">
    <location>
        <begin position="378"/>
        <end position="398"/>
    </location>
</feature>